<comment type="caution">
    <text evidence="2">The sequence shown here is derived from an EMBL/GenBank/DDBJ whole genome shotgun (WGS) entry which is preliminary data.</text>
</comment>
<evidence type="ECO:0000313" key="2">
    <source>
        <dbReference type="EMBL" id="MFC3994434.1"/>
    </source>
</evidence>
<evidence type="ECO:0000313" key="3">
    <source>
        <dbReference type="Proteomes" id="UP001595847"/>
    </source>
</evidence>
<evidence type="ECO:0000259" key="1">
    <source>
        <dbReference type="PROSITE" id="PS51502"/>
    </source>
</evidence>
<name>A0ABV8FEF0_9ACTN</name>
<dbReference type="Gene3D" id="3.30.70.100">
    <property type="match status" value="1"/>
</dbReference>
<dbReference type="SMART" id="SM00886">
    <property type="entry name" value="Dabb"/>
    <property type="match status" value="1"/>
</dbReference>
<gene>
    <name evidence="2" type="ORF">ACFOVU_00795</name>
</gene>
<dbReference type="RefSeq" id="WP_378529309.1">
    <property type="nucleotide sequence ID" value="NZ_JBHSBH010000002.1"/>
</dbReference>
<dbReference type="Proteomes" id="UP001595847">
    <property type="component" value="Unassembled WGS sequence"/>
</dbReference>
<accession>A0ABV8FEF0</accession>
<sequence length="136" mass="14761">MIVNILRFSFKDGTTEEDKEKVLATMRRTASLEPVAFSAVGEDLRLPDDGYTHTYVAGVADLAALERYMHEPDHINGDDVILPHIEKLGGVRMSDDLDPGTSGEVAALHGKKVAMYPEWGRLLDAISVPGLAGPES</sequence>
<dbReference type="InterPro" id="IPR011008">
    <property type="entry name" value="Dimeric_a/b-barrel"/>
</dbReference>
<reference evidence="3" key="1">
    <citation type="journal article" date="2019" name="Int. J. Syst. Evol. Microbiol.">
        <title>The Global Catalogue of Microorganisms (GCM) 10K type strain sequencing project: providing services to taxonomists for standard genome sequencing and annotation.</title>
        <authorList>
            <consortium name="The Broad Institute Genomics Platform"/>
            <consortium name="The Broad Institute Genome Sequencing Center for Infectious Disease"/>
            <person name="Wu L."/>
            <person name="Ma J."/>
        </authorList>
    </citation>
    <scope>NUCLEOTIDE SEQUENCE [LARGE SCALE GENOMIC DNA]</scope>
    <source>
        <strain evidence="3">TBRC 1826</strain>
    </source>
</reference>
<protein>
    <submittedName>
        <fullName evidence="2">Dabb family protein</fullName>
    </submittedName>
</protein>
<proteinExistence type="predicted"/>
<dbReference type="SUPFAM" id="SSF54909">
    <property type="entry name" value="Dimeric alpha+beta barrel"/>
    <property type="match status" value="1"/>
</dbReference>
<keyword evidence="3" id="KW-1185">Reference proteome</keyword>
<dbReference type="Pfam" id="PF07876">
    <property type="entry name" value="Dabb"/>
    <property type="match status" value="1"/>
</dbReference>
<dbReference type="EMBL" id="JBHSBH010000002">
    <property type="protein sequence ID" value="MFC3994434.1"/>
    <property type="molecule type" value="Genomic_DNA"/>
</dbReference>
<organism evidence="2 3">
    <name type="scientific">Nocardiopsis sediminis</name>
    <dbReference type="NCBI Taxonomy" id="1778267"/>
    <lineage>
        <taxon>Bacteria</taxon>
        <taxon>Bacillati</taxon>
        <taxon>Actinomycetota</taxon>
        <taxon>Actinomycetes</taxon>
        <taxon>Streptosporangiales</taxon>
        <taxon>Nocardiopsidaceae</taxon>
        <taxon>Nocardiopsis</taxon>
    </lineage>
</organism>
<dbReference type="InterPro" id="IPR013097">
    <property type="entry name" value="Dabb"/>
</dbReference>
<dbReference type="PROSITE" id="PS51502">
    <property type="entry name" value="S_R_A_B_BARREL"/>
    <property type="match status" value="1"/>
</dbReference>
<feature type="domain" description="Stress-response A/B barrel" evidence="1">
    <location>
        <begin position="2"/>
        <end position="93"/>
    </location>
</feature>